<dbReference type="InterPro" id="IPR001584">
    <property type="entry name" value="Integrase_cat-core"/>
</dbReference>
<dbReference type="PANTHER" id="PTHR47331:SF1">
    <property type="entry name" value="GAG-LIKE PROTEIN"/>
    <property type="match status" value="1"/>
</dbReference>
<feature type="domain" description="Integrase catalytic" evidence="1">
    <location>
        <begin position="176"/>
        <end position="361"/>
    </location>
</feature>
<protein>
    <recommendedName>
        <fullName evidence="1">Integrase catalytic domain-containing protein</fullName>
    </recommendedName>
</protein>
<organism evidence="2">
    <name type="scientific">Trichuris suis</name>
    <name type="common">pig whipworm</name>
    <dbReference type="NCBI Taxonomy" id="68888"/>
    <lineage>
        <taxon>Eukaryota</taxon>
        <taxon>Metazoa</taxon>
        <taxon>Ecdysozoa</taxon>
        <taxon>Nematoda</taxon>
        <taxon>Enoplea</taxon>
        <taxon>Dorylaimia</taxon>
        <taxon>Trichinellida</taxon>
        <taxon>Trichuridae</taxon>
        <taxon>Trichuris</taxon>
    </lineage>
</organism>
<dbReference type="InterPro" id="IPR012337">
    <property type="entry name" value="RNaseH-like_sf"/>
</dbReference>
<dbReference type="InterPro" id="IPR041588">
    <property type="entry name" value="Integrase_H2C2"/>
</dbReference>
<dbReference type="Pfam" id="PF17921">
    <property type="entry name" value="Integrase_H2C2"/>
    <property type="match status" value="1"/>
</dbReference>
<dbReference type="PANTHER" id="PTHR47331">
    <property type="entry name" value="PHD-TYPE DOMAIN-CONTAINING PROTEIN"/>
    <property type="match status" value="1"/>
</dbReference>
<dbReference type="InterPro" id="IPR036397">
    <property type="entry name" value="RNaseH_sf"/>
</dbReference>
<dbReference type="Gene3D" id="1.10.340.70">
    <property type="match status" value="1"/>
</dbReference>
<reference evidence="2" key="1">
    <citation type="journal article" date="2014" name="Nat. Genet.">
        <title>Genome and transcriptome of the porcine whipworm Trichuris suis.</title>
        <authorList>
            <person name="Jex A.R."/>
            <person name="Nejsum P."/>
            <person name="Schwarz E.M."/>
            <person name="Hu L."/>
            <person name="Young N.D."/>
            <person name="Hall R.S."/>
            <person name="Korhonen P.K."/>
            <person name="Liao S."/>
            <person name="Thamsborg S."/>
            <person name="Xia J."/>
            <person name="Xu P."/>
            <person name="Wang S."/>
            <person name="Scheerlinck J.P."/>
            <person name="Hofmann A."/>
            <person name="Sternberg P.W."/>
            <person name="Wang J."/>
            <person name="Gasser R.B."/>
        </authorList>
    </citation>
    <scope>NUCLEOTIDE SEQUENCE [LARGE SCALE GENOMIC DNA]</scope>
    <source>
        <strain evidence="2">DCEP-RM93F</strain>
    </source>
</reference>
<dbReference type="AlphaFoldDB" id="A0A085MY62"/>
<dbReference type="Proteomes" id="UP000030758">
    <property type="component" value="Unassembled WGS sequence"/>
</dbReference>
<dbReference type="GO" id="GO:0003676">
    <property type="term" value="F:nucleic acid binding"/>
    <property type="evidence" value="ECO:0007669"/>
    <property type="project" value="InterPro"/>
</dbReference>
<proteinExistence type="predicted"/>
<gene>
    <name evidence="2" type="ORF">M514_25643</name>
</gene>
<dbReference type="GO" id="GO:0015074">
    <property type="term" value="P:DNA integration"/>
    <property type="evidence" value="ECO:0007669"/>
    <property type="project" value="InterPro"/>
</dbReference>
<sequence>MNLVDDPEVYATDWIGSINEDVDPIEALMCKVSRLTRVIRIMAYNARRRPKPPGYHVELDVTEIDNAFMILIRKTQNQAYSKEITALRRQRELAADSSLIKLTPFVDTRQILCVDTHDRLAHASADRTLHEIRKLYWIPKGRTTVRRILNRCLKCKRLYAFPKTPKMAALPKFRLTPGLPAFTHCGVDYFGPFEVNIFRRMRWACLFTCLTTRAVHLEVAYTLDTDSFLSALFRFEQRRGTPAAYWSDNGTNIVGAKWEIQECIQRLDHAKIAEILSIRRVTWHFNPPAAPHMGGAWEALIRSAKRALTAIFYKRTLTDEILLTALCYVENLLNGRPLAYAPSETREMEVLTPHHLLTGRNQPNFPPDLFTDFRPYFPQTLEGMLKL</sequence>
<evidence type="ECO:0000259" key="1">
    <source>
        <dbReference type="PROSITE" id="PS50994"/>
    </source>
</evidence>
<dbReference type="SUPFAM" id="SSF53098">
    <property type="entry name" value="Ribonuclease H-like"/>
    <property type="match status" value="1"/>
</dbReference>
<dbReference type="Gene3D" id="3.30.420.10">
    <property type="entry name" value="Ribonuclease H-like superfamily/Ribonuclease H"/>
    <property type="match status" value="1"/>
</dbReference>
<name>A0A085MY62_9BILA</name>
<evidence type="ECO:0000313" key="2">
    <source>
        <dbReference type="EMBL" id="KFD62158.1"/>
    </source>
</evidence>
<dbReference type="EMBL" id="KL367601">
    <property type="protein sequence ID" value="KFD62158.1"/>
    <property type="molecule type" value="Genomic_DNA"/>
</dbReference>
<dbReference type="PROSITE" id="PS50994">
    <property type="entry name" value="INTEGRASE"/>
    <property type="match status" value="1"/>
</dbReference>
<accession>A0A085MY62</accession>